<gene>
    <name evidence="4" type="ORF">RQ831_14005</name>
</gene>
<dbReference type="EMBL" id="JAVVDO010000023">
    <property type="protein sequence ID" value="MDT8332171.1"/>
    <property type="molecule type" value="Genomic_DNA"/>
</dbReference>
<dbReference type="Proteomes" id="UP001258945">
    <property type="component" value="Unassembled WGS sequence"/>
</dbReference>
<feature type="domain" description="N-acetyltransferase" evidence="3">
    <location>
        <begin position="6"/>
        <end position="153"/>
    </location>
</feature>
<dbReference type="InterPro" id="IPR016181">
    <property type="entry name" value="Acyl_CoA_acyltransferase"/>
</dbReference>
<dbReference type="Gene3D" id="3.40.630.30">
    <property type="match status" value="1"/>
</dbReference>
<name>A0ABU3MI93_9PROT</name>
<dbReference type="InterPro" id="IPR000182">
    <property type="entry name" value="GNAT_dom"/>
</dbReference>
<dbReference type="PROSITE" id="PS51186">
    <property type="entry name" value="GNAT"/>
    <property type="match status" value="1"/>
</dbReference>
<dbReference type="InterPro" id="IPR050832">
    <property type="entry name" value="Bact_Acetyltransf"/>
</dbReference>
<dbReference type="Pfam" id="PF13508">
    <property type="entry name" value="Acetyltransf_7"/>
    <property type="match status" value="1"/>
</dbReference>
<dbReference type="PANTHER" id="PTHR43877:SF2">
    <property type="entry name" value="AMINOALKYLPHOSPHONATE N-ACETYLTRANSFERASE-RELATED"/>
    <property type="match status" value="1"/>
</dbReference>
<sequence length="153" mass="17204">MSGSAPVLRPAQTGEAPLLATLVERAYTHYVPVIGRRPAPMDDDYAARIVAGQAHVLECDGRILGLVVIEDQPGHLWLDNIAVEPEARGQGLGGLLLDFVEAEARRRGFRELRLLTNERMEANLVLYRNRGFAEVERREEKGFRRVFLRKALM</sequence>
<protein>
    <submittedName>
        <fullName evidence="4">GNAT family N-acetyltransferase</fullName>
        <ecNumber evidence="4">2.3.1.-</ecNumber>
    </submittedName>
</protein>
<organism evidence="4 5">
    <name type="scientific">Roseomonas gilardii</name>
    <dbReference type="NCBI Taxonomy" id="257708"/>
    <lineage>
        <taxon>Bacteria</taxon>
        <taxon>Pseudomonadati</taxon>
        <taxon>Pseudomonadota</taxon>
        <taxon>Alphaproteobacteria</taxon>
        <taxon>Acetobacterales</taxon>
        <taxon>Roseomonadaceae</taxon>
        <taxon>Roseomonas</taxon>
    </lineage>
</organism>
<keyword evidence="5" id="KW-1185">Reference proteome</keyword>
<keyword evidence="1 4" id="KW-0808">Transferase</keyword>
<accession>A0ABU3MI93</accession>
<evidence type="ECO:0000256" key="2">
    <source>
        <dbReference type="ARBA" id="ARBA00023315"/>
    </source>
</evidence>
<comment type="caution">
    <text evidence="4">The sequence shown here is derived from an EMBL/GenBank/DDBJ whole genome shotgun (WGS) entry which is preliminary data.</text>
</comment>
<evidence type="ECO:0000259" key="3">
    <source>
        <dbReference type="PROSITE" id="PS51186"/>
    </source>
</evidence>
<dbReference type="GO" id="GO:0016746">
    <property type="term" value="F:acyltransferase activity"/>
    <property type="evidence" value="ECO:0007669"/>
    <property type="project" value="UniProtKB-KW"/>
</dbReference>
<keyword evidence="2 4" id="KW-0012">Acyltransferase</keyword>
<dbReference type="SUPFAM" id="SSF55729">
    <property type="entry name" value="Acyl-CoA N-acyltransferases (Nat)"/>
    <property type="match status" value="1"/>
</dbReference>
<dbReference type="EC" id="2.3.1.-" evidence="4"/>
<dbReference type="RefSeq" id="WP_314282762.1">
    <property type="nucleotide sequence ID" value="NZ_JAVVDO010000023.1"/>
</dbReference>
<proteinExistence type="predicted"/>
<dbReference type="CDD" id="cd04301">
    <property type="entry name" value="NAT_SF"/>
    <property type="match status" value="1"/>
</dbReference>
<reference evidence="4 5" key="1">
    <citation type="journal article" date="2019" name="Microb. Pathog.">
        <title>Comparison of VITEK 2, MALDI-TOF MS, 16S rRNA gene sequencing, and whole-genome sequencing for identification of Roseomonas mucosa.</title>
        <authorList>
            <person name="Rudolph W.W."/>
            <person name="Gunzer F."/>
            <person name="Trauth M."/>
            <person name="Bunk B."/>
            <person name="Bigge R."/>
            <person name="Schrottner P."/>
        </authorList>
    </citation>
    <scope>NUCLEOTIDE SEQUENCE [LARGE SCALE GENOMIC DNA]</scope>
    <source>
        <strain evidence="4 5">DSM 103800</strain>
    </source>
</reference>
<evidence type="ECO:0000256" key="1">
    <source>
        <dbReference type="ARBA" id="ARBA00022679"/>
    </source>
</evidence>
<evidence type="ECO:0000313" key="5">
    <source>
        <dbReference type="Proteomes" id="UP001258945"/>
    </source>
</evidence>
<dbReference type="PANTHER" id="PTHR43877">
    <property type="entry name" value="AMINOALKYLPHOSPHONATE N-ACETYLTRANSFERASE-RELATED-RELATED"/>
    <property type="match status" value="1"/>
</dbReference>
<evidence type="ECO:0000313" key="4">
    <source>
        <dbReference type="EMBL" id="MDT8332171.1"/>
    </source>
</evidence>